<proteinExistence type="inferred from homology"/>
<keyword evidence="3" id="KW-1003">Cell membrane</keyword>
<dbReference type="InterPro" id="IPR035906">
    <property type="entry name" value="MetI-like_sf"/>
</dbReference>
<evidence type="ECO:0000256" key="2">
    <source>
        <dbReference type="ARBA" id="ARBA00022448"/>
    </source>
</evidence>
<evidence type="ECO:0000256" key="3">
    <source>
        <dbReference type="ARBA" id="ARBA00022475"/>
    </source>
</evidence>
<evidence type="ECO:0000256" key="7">
    <source>
        <dbReference type="RuleBase" id="RU363032"/>
    </source>
</evidence>
<evidence type="ECO:0000256" key="4">
    <source>
        <dbReference type="ARBA" id="ARBA00022692"/>
    </source>
</evidence>
<evidence type="ECO:0000313" key="9">
    <source>
        <dbReference type="EMBL" id="GAA4492797.1"/>
    </source>
</evidence>
<dbReference type="PROSITE" id="PS50928">
    <property type="entry name" value="ABC_TM1"/>
    <property type="match status" value="1"/>
</dbReference>
<comment type="subcellular location">
    <subcellularLocation>
        <location evidence="1 7">Cell membrane</location>
        <topology evidence="1 7">Multi-pass membrane protein</topology>
    </subcellularLocation>
</comment>
<feature type="transmembrane region" description="Helical" evidence="7">
    <location>
        <begin position="247"/>
        <end position="268"/>
    </location>
</feature>
<dbReference type="Pfam" id="PF00528">
    <property type="entry name" value="BPD_transp_1"/>
    <property type="match status" value="1"/>
</dbReference>
<keyword evidence="4 7" id="KW-0812">Transmembrane</keyword>
<feature type="transmembrane region" description="Helical" evidence="7">
    <location>
        <begin position="151"/>
        <end position="170"/>
    </location>
</feature>
<name>A0ABP8PVS6_9ACTN</name>
<organism evidence="9 10">
    <name type="scientific">Actinoallomurus oryzae</name>
    <dbReference type="NCBI Taxonomy" id="502180"/>
    <lineage>
        <taxon>Bacteria</taxon>
        <taxon>Bacillati</taxon>
        <taxon>Actinomycetota</taxon>
        <taxon>Actinomycetes</taxon>
        <taxon>Streptosporangiales</taxon>
        <taxon>Thermomonosporaceae</taxon>
        <taxon>Actinoallomurus</taxon>
    </lineage>
</organism>
<keyword evidence="10" id="KW-1185">Reference proteome</keyword>
<feature type="transmembrane region" description="Helical" evidence="7">
    <location>
        <begin position="123"/>
        <end position="145"/>
    </location>
</feature>
<evidence type="ECO:0000256" key="1">
    <source>
        <dbReference type="ARBA" id="ARBA00004651"/>
    </source>
</evidence>
<dbReference type="InterPro" id="IPR000515">
    <property type="entry name" value="MetI-like"/>
</dbReference>
<sequence length="279" mass="29604">MTARVREAVRPAAAETVPPAARRRAVRLPGPAGAWSTAGLVVLAVVVWIAGSAASLWSEATLPKPGSVWTAFTAAVRTGQFWADCGSTVWEVGMAFAGGAVLGLVVGIVFWKAPTAGKIFEPYLVSFYAVPMVLFYPVMIVIVGINQWPVVILSTVMAFIPMALNTWVGLRGIRPVHLKLARSLGCGRRQTLLHIALPAAAPFLLAGLRLAGVYALIGAIAMEFTTASSGIGHRIRYLYESFDNATMVAYILVVFVISLALTSALALLERALLKGRSGS</sequence>
<accession>A0ABP8PVS6</accession>
<dbReference type="EMBL" id="BAABHF010000019">
    <property type="protein sequence ID" value="GAA4492797.1"/>
    <property type="molecule type" value="Genomic_DNA"/>
</dbReference>
<reference evidence="10" key="1">
    <citation type="journal article" date="2019" name="Int. J. Syst. Evol. Microbiol.">
        <title>The Global Catalogue of Microorganisms (GCM) 10K type strain sequencing project: providing services to taxonomists for standard genome sequencing and annotation.</title>
        <authorList>
            <consortium name="The Broad Institute Genomics Platform"/>
            <consortium name="The Broad Institute Genome Sequencing Center for Infectious Disease"/>
            <person name="Wu L."/>
            <person name="Ma J."/>
        </authorList>
    </citation>
    <scope>NUCLEOTIDE SEQUENCE [LARGE SCALE GENOMIC DNA]</scope>
    <source>
        <strain evidence="10">JCM 17933</strain>
    </source>
</reference>
<evidence type="ECO:0000259" key="8">
    <source>
        <dbReference type="PROSITE" id="PS50928"/>
    </source>
</evidence>
<keyword evidence="2 7" id="KW-0813">Transport</keyword>
<feature type="transmembrane region" description="Helical" evidence="7">
    <location>
        <begin position="191"/>
        <end position="217"/>
    </location>
</feature>
<gene>
    <name evidence="9" type="ORF">GCM10023191_029240</name>
</gene>
<comment type="caution">
    <text evidence="9">The sequence shown here is derived from an EMBL/GenBank/DDBJ whole genome shotgun (WGS) entry which is preliminary data.</text>
</comment>
<evidence type="ECO:0000313" key="10">
    <source>
        <dbReference type="Proteomes" id="UP001500503"/>
    </source>
</evidence>
<dbReference type="PANTHER" id="PTHR30151">
    <property type="entry name" value="ALKANE SULFONATE ABC TRANSPORTER-RELATED, MEMBRANE SUBUNIT"/>
    <property type="match status" value="1"/>
</dbReference>
<dbReference type="RefSeq" id="WP_345463169.1">
    <property type="nucleotide sequence ID" value="NZ_BAABHF010000019.1"/>
</dbReference>
<keyword evidence="6 7" id="KW-0472">Membrane</keyword>
<evidence type="ECO:0000256" key="5">
    <source>
        <dbReference type="ARBA" id="ARBA00022989"/>
    </source>
</evidence>
<feature type="transmembrane region" description="Helical" evidence="7">
    <location>
        <begin position="92"/>
        <end position="111"/>
    </location>
</feature>
<dbReference type="SUPFAM" id="SSF161098">
    <property type="entry name" value="MetI-like"/>
    <property type="match status" value="1"/>
</dbReference>
<dbReference type="CDD" id="cd06261">
    <property type="entry name" value="TM_PBP2"/>
    <property type="match status" value="1"/>
</dbReference>
<feature type="transmembrane region" description="Helical" evidence="7">
    <location>
        <begin position="32"/>
        <end position="57"/>
    </location>
</feature>
<protein>
    <submittedName>
        <fullName evidence="9">ABC transporter permease</fullName>
    </submittedName>
</protein>
<dbReference type="Proteomes" id="UP001500503">
    <property type="component" value="Unassembled WGS sequence"/>
</dbReference>
<feature type="domain" description="ABC transmembrane type-1" evidence="8">
    <location>
        <begin position="85"/>
        <end position="265"/>
    </location>
</feature>
<comment type="similarity">
    <text evidence="7">Belongs to the binding-protein-dependent transport system permease family.</text>
</comment>
<keyword evidence="5 7" id="KW-1133">Transmembrane helix</keyword>
<evidence type="ECO:0000256" key="6">
    <source>
        <dbReference type="ARBA" id="ARBA00023136"/>
    </source>
</evidence>
<dbReference type="PANTHER" id="PTHR30151:SF0">
    <property type="entry name" value="ABC TRANSPORTER PERMEASE PROTEIN MJ0413-RELATED"/>
    <property type="match status" value="1"/>
</dbReference>
<dbReference type="Gene3D" id="1.10.3720.10">
    <property type="entry name" value="MetI-like"/>
    <property type="match status" value="1"/>
</dbReference>